<feature type="signal peptide" evidence="2">
    <location>
        <begin position="1"/>
        <end position="23"/>
    </location>
</feature>
<name>A0ABY7HB98_9BACT</name>
<dbReference type="EMBL" id="CP114040">
    <property type="protein sequence ID" value="WAS96537.1"/>
    <property type="molecule type" value="Genomic_DNA"/>
</dbReference>
<keyword evidence="2" id="KW-0732">Signal</keyword>
<evidence type="ECO:0000256" key="1">
    <source>
        <dbReference type="SAM" id="MobiDB-lite"/>
    </source>
</evidence>
<evidence type="ECO:0000313" key="3">
    <source>
        <dbReference type="EMBL" id="WAS96537.1"/>
    </source>
</evidence>
<dbReference type="RefSeq" id="WP_269038899.1">
    <property type="nucleotide sequence ID" value="NZ_CP114040.1"/>
</dbReference>
<dbReference type="PROSITE" id="PS51257">
    <property type="entry name" value="PROKAR_LIPOPROTEIN"/>
    <property type="match status" value="1"/>
</dbReference>
<proteinExistence type="predicted"/>
<feature type="compositionally biased region" description="Low complexity" evidence="1">
    <location>
        <begin position="36"/>
        <end position="68"/>
    </location>
</feature>
<protein>
    <submittedName>
        <fullName evidence="3">Uncharacterized protein</fullName>
    </submittedName>
</protein>
<accession>A0ABY7HB98</accession>
<dbReference type="Proteomes" id="UP001164459">
    <property type="component" value="Chromosome"/>
</dbReference>
<gene>
    <name evidence="3" type="ORF">O0S08_10300</name>
</gene>
<evidence type="ECO:0000256" key="2">
    <source>
        <dbReference type="SAM" id="SignalP"/>
    </source>
</evidence>
<feature type="region of interest" description="Disordered" evidence="1">
    <location>
        <begin position="36"/>
        <end position="84"/>
    </location>
</feature>
<keyword evidence="4" id="KW-1185">Reference proteome</keyword>
<evidence type="ECO:0000313" key="4">
    <source>
        <dbReference type="Proteomes" id="UP001164459"/>
    </source>
</evidence>
<feature type="chain" id="PRO_5045111442" evidence="2">
    <location>
        <begin position="24"/>
        <end position="555"/>
    </location>
</feature>
<dbReference type="SUPFAM" id="SSF75011">
    <property type="entry name" value="3-carboxy-cis,cis-mucoante lactonizing enzyme"/>
    <property type="match status" value="1"/>
</dbReference>
<organism evidence="3 4">
    <name type="scientific">Nannocystis punicea</name>
    <dbReference type="NCBI Taxonomy" id="2995304"/>
    <lineage>
        <taxon>Bacteria</taxon>
        <taxon>Pseudomonadati</taxon>
        <taxon>Myxococcota</taxon>
        <taxon>Polyangia</taxon>
        <taxon>Nannocystales</taxon>
        <taxon>Nannocystaceae</taxon>
        <taxon>Nannocystis</taxon>
    </lineage>
</organism>
<reference evidence="3" key="1">
    <citation type="submission" date="2022-11" db="EMBL/GenBank/DDBJ databases">
        <title>Minimal conservation of predation-associated metabolite biosynthetic gene clusters underscores biosynthetic potential of Myxococcota including descriptions for ten novel species: Archangium lansinium sp. nov., Myxococcus landrumus sp. nov., Nannocystis bai.</title>
        <authorList>
            <person name="Ahearne A."/>
            <person name="Stevens C."/>
            <person name="Dowd S."/>
        </authorList>
    </citation>
    <scope>NUCLEOTIDE SEQUENCE</scope>
    <source>
        <strain evidence="3">Fl3</strain>
    </source>
</reference>
<sequence length="555" mass="56781">MARRFSSVVLLALASCADAPAFAAFAAYDAQMSAGTGSDGSGATATTGAEDPSAASTGSGEADATGTGEASGGEASGGAVDSTSVGDAELLPPQILAVDVPAAVHLAGPVAVQVTVEHATEVRGTLDGVELELFEDQGGGVWLGTAPIFGAVDDGDHVVEVTATHGPLVATWPPVSFTVSTPAPGGQAWALLAPPASTTKRAAVTPEGDLIEVGAMGVEGVMMPAIRKRSAANGSEVWAEGTIVLDVREGSADAIAVRADGWMWVAMNVANPNKKWQPRIVLLDADGHATGVEAPTEPGPTVRGIAVTDDGGFFAVGFGGSGFGDMDVVHWRMTGEDVATASAKTWDYLPPDDMAEPHTFDDLAFDVVVVDDVAWLVGASTGKHEADFVFTRGVVVRMDVETGAALGAAVFAEPVKEWRNSMFLAAGRHPDGVVVTGNESTNDGTTQRITVQAYDAAGARTYYLGEWPASVAYGTGIAWSLHGGALAAGVVDDGDGLRGVLYGRGGPGLNFDHLFPGTEPSAANGLALDAYEQVYLVGERTLGGVRQARASRIHR</sequence>